<keyword evidence="1" id="KW-0238">DNA-binding</keyword>
<dbReference type="GO" id="GO:0003677">
    <property type="term" value="F:DNA binding"/>
    <property type="evidence" value="ECO:0007669"/>
    <property type="project" value="UniProtKB-KW"/>
</dbReference>
<dbReference type="Gene3D" id="1.10.260.40">
    <property type="entry name" value="lambda repressor-like DNA-binding domains"/>
    <property type="match status" value="1"/>
</dbReference>
<dbReference type="SMART" id="SM00530">
    <property type="entry name" value="HTH_XRE"/>
    <property type="match status" value="1"/>
</dbReference>
<dbReference type="InterPro" id="IPR010982">
    <property type="entry name" value="Lambda_DNA-bd_dom_sf"/>
</dbReference>
<dbReference type="eggNOG" id="COG1396">
    <property type="taxonomic scope" value="Bacteria"/>
</dbReference>
<evidence type="ECO:0000313" key="4">
    <source>
        <dbReference type="Proteomes" id="UP000030403"/>
    </source>
</evidence>
<feature type="domain" description="HTH cro/C1-type" evidence="2">
    <location>
        <begin position="14"/>
        <end position="68"/>
    </location>
</feature>
<dbReference type="PROSITE" id="PS50943">
    <property type="entry name" value="HTH_CROC1"/>
    <property type="match status" value="1"/>
</dbReference>
<organism evidence="3 4">
    <name type="scientific">Pontibacillus marinus BH030004 = DSM 16465</name>
    <dbReference type="NCBI Taxonomy" id="1385511"/>
    <lineage>
        <taxon>Bacteria</taxon>
        <taxon>Bacillati</taxon>
        <taxon>Bacillota</taxon>
        <taxon>Bacilli</taxon>
        <taxon>Bacillales</taxon>
        <taxon>Bacillaceae</taxon>
        <taxon>Pontibacillus</taxon>
    </lineage>
</organism>
<dbReference type="Pfam" id="PF01381">
    <property type="entry name" value="HTH_3"/>
    <property type="match status" value="1"/>
</dbReference>
<dbReference type="STRING" id="1385511.GCA_000425225_03121"/>
<sequence>MVVRVVDFNISENITYFRQKYDWSQTQLAEKLNISRSTVSKYESGRQIPDLNTLKRISEVFDTTLDQLVGLPLPKDALLREFEQVYQAEEQANISQHDMVRIINYLYMNEEFTEELLRLLQLPKRKQNVVHSSFQNLTSNIDKL</sequence>
<proteinExistence type="predicted"/>
<comment type="caution">
    <text evidence="3">The sequence shown here is derived from an EMBL/GenBank/DDBJ whole genome shotgun (WGS) entry which is preliminary data.</text>
</comment>
<protein>
    <submittedName>
        <fullName evidence="3">Cro/Cl family transcriptional regulator</fullName>
    </submittedName>
</protein>
<dbReference type="OrthoDB" id="72638at2"/>
<evidence type="ECO:0000256" key="1">
    <source>
        <dbReference type="ARBA" id="ARBA00023125"/>
    </source>
</evidence>
<keyword evidence="4" id="KW-1185">Reference proteome</keyword>
<dbReference type="CDD" id="cd00093">
    <property type="entry name" value="HTH_XRE"/>
    <property type="match status" value="1"/>
</dbReference>
<dbReference type="Proteomes" id="UP000030403">
    <property type="component" value="Unassembled WGS sequence"/>
</dbReference>
<gene>
    <name evidence="3" type="ORF">N783_09910</name>
</gene>
<evidence type="ECO:0000259" key="2">
    <source>
        <dbReference type="PROSITE" id="PS50943"/>
    </source>
</evidence>
<dbReference type="EMBL" id="AVPF01000024">
    <property type="protein sequence ID" value="KGX87453.1"/>
    <property type="molecule type" value="Genomic_DNA"/>
</dbReference>
<evidence type="ECO:0000313" key="3">
    <source>
        <dbReference type="EMBL" id="KGX87453.1"/>
    </source>
</evidence>
<reference evidence="3 4" key="1">
    <citation type="submission" date="2013-08" db="EMBL/GenBank/DDBJ databases">
        <authorList>
            <person name="Huang J."/>
            <person name="Wang G."/>
        </authorList>
    </citation>
    <scope>NUCLEOTIDE SEQUENCE [LARGE SCALE GENOMIC DNA]</scope>
    <source>
        <strain evidence="3 4">BH030004</strain>
    </source>
</reference>
<dbReference type="SUPFAM" id="SSF47413">
    <property type="entry name" value="lambda repressor-like DNA-binding domains"/>
    <property type="match status" value="1"/>
</dbReference>
<dbReference type="PANTHER" id="PTHR46558">
    <property type="entry name" value="TRACRIPTIONAL REGULATORY PROTEIN-RELATED-RELATED"/>
    <property type="match status" value="1"/>
</dbReference>
<name>A0A0A5G8F4_9BACI</name>
<dbReference type="PANTHER" id="PTHR46558:SF14">
    <property type="entry name" value="HTH-TYPE TRANSCRIPTIONAL REGULATOR ANSR"/>
    <property type="match status" value="1"/>
</dbReference>
<dbReference type="InterPro" id="IPR001387">
    <property type="entry name" value="Cro/C1-type_HTH"/>
</dbReference>
<dbReference type="AlphaFoldDB" id="A0A0A5G8F4"/>
<accession>A0A0A5G8F4</accession>